<sequence length="318" mass="33437">MQMRDEWKAFLCGAGACLSALTACLFAMMFLSNPGIGLGVAVVCALAVFAACLFNVWTMVRDHDGGAWWRRSTAPAAPDAFDEVVHAHRDIANAFEIERRRIERDLHDGAQQFIVAASMDIGEAALMLDDLSVGDSVDPASMRSVSERLESAAQRTGKALSALRRTVAGIHPKVLSDLGLEAAVRDLADASPLDADVKVPIPLPDIPQGVIAAGYFMVAECLTNAAKYAPHAHVTVLVIAGENLQITVTDDGPGGASVRADGGLAGMRERLASFGGSLDVSSPEGGPTIISGRIPLMLMRGEFSVTSRAGSPLTNKEA</sequence>
<organism evidence="11 12">
    <name type="scientific">Schaalia radingae</name>
    <dbReference type="NCBI Taxonomy" id="131110"/>
    <lineage>
        <taxon>Bacteria</taxon>
        <taxon>Bacillati</taxon>
        <taxon>Actinomycetota</taxon>
        <taxon>Actinomycetes</taxon>
        <taxon>Actinomycetales</taxon>
        <taxon>Actinomycetaceae</taxon>
        <taxon>Schaalia</taxon>
    </lineage>
</organism>
<evidence type="ECO:0000256" key="2">
    <source>
        <dbReference type="ARBA" id="ARBA00012438"/>
    </source>
</evidence>
<keyword evidence="5" id="KW-0547">Nucleotide-binding</keyword>
<evidence type="ECO:0000256" key="7">
    <source>
        <dbReference type="ARBA" id="ARBA00022840"/>
    </source>
</evidence>
<reference evidence="11 12" key="1">
    <citation type="submission" date="2016-10" db="EMBL/GenBank/DDBJ databases">
        <authorList>
            <person name="Varghese N."/>
            <person name="Submissions S."/>
        </authorList>
    </citation>
    <scope>NUCLEOTIDE SEQUENCE [LARGE SCALE GENOMIC DNA]</scope>
    <source>
        <strain evidence="11 12">DSM 9169</strain>
    </source>
</reference>
<protein>
    <recommendedName>
        <fullName evidence="2">histidine kinase</fullName>
        <ecNumber evidence="2">2.7.13.3</ecNumber>
    </recommendedName>
</protein>
<dbReference type="EMBL" id="LT629792">
    <property type="protein sequence ID" value="SDT85598.1"/>
    <property type="molecule type" value="Genomic_DNA"/>
</dbReference>
<dbReference type="Pfam" id="PF07730">
    <property type="entry name" value="HisKA_3"/>
    <property type="match status" value="1"/>
</dbReference>
<dbReference type="InterPro" id="IPR036890">
    <property type="entry name" value="HATPase_C_sf"/>
</dbReference>
<feature type="transmembrane region" description="Helical" evidence="9">
    <location>
        <begin position="7"/>
        <end position="30"/>
    </location>
</feature>
<keyword evidence="6" id="KW-0418">Kinase</keyword>
<dbReference type="Gene3D" id="3.30.565.10">
    <property type="entry name" value="Histidine kinase-like ATPase, C-terminal domain"/>
    <property type="match status" value="1"/>
</dbReference>
<dbReference type="PROSITE" id="PS51257">
    <property type="entry name" value="PROKAR_LIPOPROTEIN"/>
    <property type="match status" value="1"/>
</dbReference>
<keyword evidence="9" id="KW-0812">Transmembrane</keyword>
<evidence type="ECO:0000313" key="11">
    <source>
        <dbReference type="EMBL" id="SDT85598.1"/>
    </source>
</evidence>
<dbReference type="InterPro" id="IPR050482">
    <property type="entry name" value="Sensor_HK_TwoCompSys"/>
</dbReference>
<evidence type="ECO:0000259" key="10">
    <source>
        <dbReference type="SMART" id="SM00387"/>
    </source>
</evidence>
<keyword evidence="7" id="KW-0067">ATP-binding</keyword>
<dbReference type="InterPro" id="IPR003594">
    <property type="entry name" value="HATPase_dom"/>
</dbReference>
<keyword evidence="3" id="KW-0597">Phosphoprotein</keyword>
<feature type="domain" description="Histidine kinase/HSP90-like ATPase" evidence="10">
    <location>
        <begin position="209"/>
        <end position="298"/>
    </location>
</feature>
<dbReference type="CDD" id="cd16917">
    <property type="entry name" value="HATPase_UhpB-NarQ-NarX-like"/>
    <property type="match status" value="1"/>
</dbReference>
<dbReference type="Proteomes" id="UP000198976">
    <property type="component" value="Chromosome I"/>
</dbReference>
<keyword evidence="4" id="KW-0808">Transferase</keyword>
<evidence type="ECO:0000256" key="1">
    <source>
        <dbReference type="ARBA" id="ARBA00000085"/>
    </source>
</evidence>
<name>A0ABY0V4T5_9ACTO</name>
<keyword evidence="8" id="KW-0902">Two-component regulatory system</keyword>
<dbReference type="PANTHER" id="PTHR24421">
    <property type="entry name" value="NITRATE/NITRITE SENSOR PROTEIN NARX-RELATED"/>
    <property type="match status" value="1"/>
</dbReference>
<proteinExistence type="predicted"/>
<evidence type="ECO:0000256" key="5">
    <source>
        <dbReference type="ARBA" id="ARBA00022741"/>
    </source>
</evidence>
<accession>A0ABY0V4T5</accession>
<comment type="catalytic activity">
    <reaction evidence="1">
        <text>ATP + protein L-histidine = ADP + protein N-phospho-L-histidine.</text>
        <dbReference type="EC" id="2.7.13.3"/>
    </reaction>
</comment>
<dbReference type="Gene3D" id="1.20.5.1930">
    <property type="match status" value="1"/>
</dbReference>
<dbReference type="Pfam" id="PF02518">
    <property type="entry name" value="HATPase_c"/>
    <property type="match status" value="1"/>
</dbReference>
<dbReference type="EC" id="2.7.13.3" evidence="2"/>
<keyword evidence="12" id="KW-1185">Reference proteome</keyword>
<gene>
    <name evidence="11" type="ORF">SAMN04489714_0110</name>
</gene>
<dbReference type="SUPFAM" id="SSF55874">
    <property type="entry name" value="ATPase domain of HSP90 chaperone/DNA topoisomerase II/histidine kinase"/>
    <property type="match status" value="1"/>
</dbReference>
<evidence type="ECO:0000256" key="6">
    <source>
        <dbReference type="ARBA" id="ARBA00022777"/>
    </source>
</evidence>
<dbReference type="InterPro" id="IPR011712">
    <property type="entry name" value="Sig_transdc_His_kin_sub3_dim/P"/>
</dbReference>
<keyword evidence="9" id="KW-0472">Membrane</keyword>
<evidence type="ECO:0000256" key="8">
    <source>
        <dbReference type="ARBA" id="ARBA00023012"/>
    </source>
</evidence>
<evidence type="ECO:0000313" key="12">
    <source>
        <dbReference type="Proteomes" id="UP000198976"/>
    </source>
</evidence>
<dbReference type="SMART" id="SM00387">
    <property type="entry name" value="HATPase_c"/>
    <property type="match status" value="1"/>
</dbReference>
<feature type="transmembrane region" description="Helical" evidence="9">
    <location>
        <begin position="36"/>
        <end position="60"/>
    </location>
</feature>
<evidence type="ECO:0000256" key="3">
    <source>
        <dbReference type="ARBA" id="ARBA00022553"/>
    </source>
</evidence>
<keyword evidence="9" id="KW-1133">Transmembrane helix</keyword>
<evidence type="ECO:0000256" key="9">
    <source>
        <dbReference type="SAM" id="Phobius"/>
    </source>
</evidence>
<dbReference type="PANTHER" id="PTHR24421:SF10">
    <property type="entry name" value="NITRATE_NITRITE SENSOR PROTEIN NARQ"/>
    <property type="match status" value="1"/>
</dbReference>
<evidence type="ECO:0000256" key="4">
    <source>
        <dbReference type="ARBA" id="ARBA00022679"/>
    </source>
</evidence>